<keyword evidence="1" id="KW-0812">Transmembrane</keyword>
<proteinExistence type="predicted"/>
<feature type="transmembrane region" description="Helical" evidence="1">
    <location>
        <begin position="6"/>
        <end position="22"/>
    </location>
</feature>
<accession>A0A219B2K1</accession>
<organism evidence="2 3">
    <name type="scientific">Pacificimonas flava</name>
    <dbReference type="NCBI Taxonomy" id="1234595"/>
    <lineage>
        <taxon>Bacteria</taxon>
        <taxon>Pseudomonadati</taxon>
        <taxon>Pseudomonadota</taxon>
        <taxon>Alphaproteobacteria</taxon>
        <taxon>Sphingomonadales</taxon>
        <taxon>Sphingosinicellaceae</taxon>
        <taxon>Pacificimonas</taxon>
    </lineage>
</organism>
<evidence type="ECO:0000256" key="1">
    <source>
        <dbReference type="SAM" id="Phobius"/>
    </source>
</evidence>
<evidence type="ECO:0000313" key="2">
    <source>
        <dbReference type="EMBL" id="OWV32353.1"/>
    </source>
</evidence>
<dbReference type="Proteomes" id="UP000198462">
    <property type="component" value="Unassembled WGS sequence"/>
</dbReference>
<dbReference type="EMBL" id="NFZT01000001">
    <property type="protein sequence ID" value="OWV32353.1"/>
    <property type="molecule type" value="Genomic_DNA"/>
</dbReference>
<evidence type="ECO:0000313" key="3">
    <source>
        <dbReference type="Proteomes" id="UP000198462"/>
    </source>
</evidence>
<dbReference type="OrthoDB" id="7391222at2"/>
<gene>
    <name evidence="2" type="ORF">B5C34_02035</name>
</gene>
<keyword evidence="1" id="KW-0472">Membrane</keyword>
<comment type="caution">
    <text evidence="2">The sequence shown here is derived from an EMBL/GenBank/DDBJ whole genome shotgun (WGS) entry which is preliminary data.</text>
</comment>
<reference evidence="3" key="1">
    <citation type="submission" date="2017-05" db="EMBL/GenBank/DDBJ databases">
        <authorList>
            <person name="Lin X."/>
        </authorList>
    </citation>
    <scope>NUCLEOTIDE SEQUENCE [LARGE SCALE GENOMIC DNA]</scope>
    <source>
        <strain evidence="3">JLT2012</strain>
    </source>
</reference>
<sequence length="130" mass="13544">MLLQLVSVGGIALIVALVWLVFREGSPPLDRREAIARADHDLPGFSGEEALCGMSGGALVADAGGRIALLKPHGDHLSVRLAGPGAAVVRDGSVLIVRTPERMFGTLRLDAGDRAGDWEAKLRKAIDGAA</sequence>
<dbReference type="AlphaFoldDB" id="A0A219B2K1"/>
<keyword evidence="1" id="KW-1133">Transmembrane helix</keyword>
<name>A0A219B2K1_9SPHN</name>
<keyword evidence="3" id="KW-1185">Reference proteome</keyword>
<dbReference type="RefSeq" id="WP_088711151.1">
    <property type="nucleotide sequence ID" value="NZ_NFZT01000001.1"/>
</dbReference>
<protein>
    <submittedName>
        <fullName evidence="2">Uncharacterized protein</fullName>
    </submittedName>
</protein>